<evidence type="ECO:0000256" key="2">
    <source>
        <dbReference type="ARBA" id="ARBA00023163"/>
    </source>
</evidence>
<dbReference type="InterPro" id="IPR013196">
    <property type="entry name" value="HTH_11"/>
</dbReference>
<dbReference type="AlphaFoldDB" id="A0A6P1THM6"/>
<dbReference type="PROSITE" id="PS51000">
    <property type="entry name" value="HTH_DEOR_2"/>
    <property type="match status" value="1"/>
</dbReference>
<name>A0A6P1THM6_9FIRM</name>
<dbReference type="SUPFAM" id="SSF46785">
    <property type="entry name" value="Winged helix' DNA-binding domain"/>
    <property type="match status" value="1"/>
</dbReference>
<keyword evidence="5" id="KW-1185">Reference proteome</keyword>
<feature type="domain" description="HTH deoR-type" evidence="3">
    <location>
        <begin position="2"/>
        <end position="60"/>
    </location>
</feature>
<sequence length="299" mass="34906">MQVNRLFEIVYILLNKNYITAKELAEHFEVSVRTIYRDIDVLCQSGIPIYTSKGKGGGIGLLDNFVLNKSVLSKGEQEDILSALQGLSATNYPDLDKVLNKLSNLFGTKQNNWIEVDYSDWSNTQKNKFNLIKTAVLQKKILKFQYYNSYGEKGSREVEPLQLWFKNKSWYLKAYCRTKNDIRTFKLNRIKELSILNEQFTRDLSQDIVSIQENIPQIPQEAIKLRISSSQAYRIYDEFDEDQIEKEKDGGFIITMTYPEDDWVYGLILSYGNYAKVLEPIRVREIIKNKLKETLHSYD</sequence>
<proteinExistence type="predicted"/>
<dbReference type="InterPro" id="IPR001034">
    <property type="entry name" value="DeoR_HTH"/>
</dbReference>
<dbReference type="InterPro" id="IPR036388">
    <property type="entry name" value="WH-like_DNA-bd_sf"/>
</dbReference>
<evidence type="ECO:0000313" key="5">
    <source>
        <dbReference type="Proteomes" id="UP000464314"/>
    </source>
</evidence>
<dbReference type="RefSeq" id="WP_161836020.1">
    <property type="nucleotide sequence ID" value="NZ_CP048000.1"/>
</dbReference>
<dbReference type="InterPro" id="IPR051534">
    <property type="entry name" value="CBASS_pafABC_assoc_protein"/>
</dbReference>
<keyword evidence="2" id="KW-0804">Transcription</keyword>
<dbReference type="InterPro" id="IPR028349">
    <property type="entry name" value="PafC-like"/>
</dbReference>
<dbReference type="KEGG" id="anr:Ana3638_00345"/>
<protein>
    <submittedName>
        <fullName evidence="4">WYL domain-containing protein</fullName>
    </submittedName>
</protein>
<dbReference type="GO" id="GO:0003700">
    <property type="term" value="F:DNA-binding transcription factor activity"/>
    <property type="evidence" value="ECO:0007669"/>
    <property type="project" value="InterPro"/>
</dbReference>
<reference evidence="4 5" key="1">
    <citation type="submission" date="2020-01" db="EMBL/GenBank/DDBJ databases">
        <title>Genome analysis of Anaerocolumna sp. CBA3638.</title>
        <authorList>
            <person name="Kim J."/>
            <person name="Roh S.W."/>
        </authorList>
    </citation>
    <scope>NUCLEOTIDE SEQUENCE [LARGE SCALE GENOMIC DNA]</scope>
    <source>
        <strain evidence="4 5">CBA3638</strain>
    </source>
</reference>
<evidence type="ECO:0000259" key="3">
    <source>
        <dbReference type="PROSITE" id="PS51000"/>
    </source>
</evidence>
<dbReference type="InterPro" id="IPR057727">
    <property type="entry name" value="WCX_dom"/>
</dbReference>
<organism evidence="4 5">
    <name type="scientific">Anaerocolumna sedimenticola</name>
    <dbReference type="NCBI Taxonomy" id="2696063"/>
    <lineage>
        <taxon>Bacteria</taxon>
        <taxon>Bacillati</taxon>
        <taxon>Bacillota</taxon>
        <taxon>Clostridia</taxon>
        <taxon>Lachnospirales</taxon>
        <taxon>Lachnospiraceae</taxon>
        <taxon>Anaerocolumna</taxon>
    </lineage>
</organism>
<dbReference type="EMBL" id="CP048000">
    <property type="protein sequence ID" value="QHQ59436.1"/>
    <property type="molecule type" value="Genomic_DNA"/>
</dbReference>
<dbReference type="Proteomes" id="UP000464314">
    <property type="component" value="Chromosome"/>
</dbReference>
<keyword evidence="1" id="KW-0805">Transcription regulation</keyword>
<dbReference type="InterPro" id="IPR036390">
    <property type="entry name" value="WH_DNA-bd_sf"/>
</dbReference>
<gene>
    <name evidence="4" type="ORF">Ana3638_00345</name>
</gene>
<dbReference type="PANTHER" id="PTHR34580">
    <property type="match status" value="1"/>
</dbReference>
<dbReference type="Gene3D" id="1.10.10.10">
    <property type="entry name" value="Winged helix-like DNA-binding domain superfamily/Winged helix DNA-binding domain"/>
    <property type="match status" value="1"/>
</dbReference>
<dbReference type="PROSITE" id="PS52050">
    <property type="entry name" value="WYL"/>
    <property type="match status" value="1"/>
</dbReference>
<accession>A0A6P1THM6</accession>
<dbReference type="Pfam" id="PF25583">
    <property type="entry name" value="WCX"/>
    <property type="match status" value="1"/>
</dbReference>
<evidence type="ECO:0000256" key="1">
    <source>
        <dbReference type="ARBA" id="ARBA00023015"/>
    </source>
</evidence>
<dbReference type="PANTHER" id="PTHR34580:SF1">
    <property type="entry name" value="PROTEIN PAFC"/>
    <property type="match status" value="1"/>
</dbReference>
<dbReference type="Pfam" id="PF13280">
    <property type="entry name" value="WYL"/>
    <property type="match status" value="1"/>
</dbReference>
<dbReference type="PIRSF" id="PIRSF016838">
    <property type="entry name" value="PafC"/>
    <property type="match status" value="1"/>
</dbReference>
<dbReference type="Pfam" id="PF08279">
    <property type="entry name" value="HTH_11"/>
    <property type="match status" value="1"/>
</dbReference>
<dbReference type="InterPro" id="IPR026881">
    <property type="entry name" value="WYL_dom"/>
</dbReference>
<evidence type="ECO:0000313" key="4">
    <source>
        <dbReference type="EMBL" id="QHQ59436.1"/>
    </source>
</evidence>